<keyword evidence="3" id="KW-1006">Bacterial flagellum protein export</keyword>
<comment type="function">
    <text evidence="4">Required for formation of the rod structure in the basal body of the flagellar apparatus. Together with FliI and FliH, may constitute the export apparatus of flagellin.</text>
</comment>
<gene>
    <name evidence="5" type="ORF">DEM34_07275</name>
</gene>
<reference evidence="5 6" key="1">
    <citation type="submission" date="2018-05" db="EMBL/GenBank/DDBJ databases">
        <title>Spiribacter halobius sp. nov., a moderately halophilic bacterium isolated from marine solar saltern.</title>
        <authorList>
            <person name="Zheng W.-S."/>
            <person name="Lu D.-C."/>
            <person name="Du Z.-J."/>
        </authorList>
    </citation>
    <scope>NUCLEOTIDE SEQUENCE [LARGE SCALE GENOMIC DNA]</scope>
    <source>
        <strain evidence="5 6">E85</strain>
    </source>
</reference>
<dbReference type="Pfam" id="PF01312">
    <property type="entry name" value="Bac_export_2"/>
    <property type="match status" value="1"/>
</dbReference>
<keyword evidence="5" id="KW-0969">Cilium</keyword>
<dbReference type="Gene3D" id="3.40.1690.10">
    <property type="entry name" value="secretion proteins EscU"/>
    <property type="match status" value="1"/>
</dbReference>
<protein>
    <recommendedName>
        <fullName evidence="2">Flagellar biosynthetic protein FlhB</fullName>
    </recommendedName>
</protein>
<sequence>MSGPKRERRQERIAVALEYTGEAPRVTAQGRGALAEEILRLAEAHDIPLQNDRDLVEVLAKLPLNQEIPAPLYRAVAEVIAFAYLVKGRRPGSGGAPDRGGD</sequence>
<proteinExistence type="inferred from homology"/>
<keyword evidence="3" id="KW-0653">Protein transport</keyword>
<dbReference type="GO" id="GO:0005886">
    <property type="term" value="C:plasma membrane"/>
    <property type="evidence" value="ECO:0007669"/>
    <property type="project" value="TreeGrafter"/>
</dbReference>
<comment type="similarity">
    <text evidence="1">Belongs to the type III secretion exporter family.</text>
</comment>
<evidence type="ECO:0000313" key="6">
    <source>
        <dbReference type="Proteomes" id="UP000245474"/>
    </source>
</evidence>
<dbReference type="Proteomes" id="UP000245474">
    <property type="component" value="Unassembled WGS sequence"/>
</dbReference>
<keyword evidence="3" id="KW-0813">Transport</keyword>
<dbReference type="OrthoDB" id="5244399at2"/>
<keyword evidence="6" id="KW-1185">Reference proteome</keyword>
<dbReference type="SUPFAM" id="SSF160544">
    <property type="entry name" value="EscU C-terminal domain-like"/>
    <property type="match status" value="1"/>
</dbReference>
<name>A0A2U2N3M1_9GAMM</name>
<dbReference type="PANTHER" id="PTHR30531:SF12">
    <property type="entry name" value="FLAGELLAR BIOSYNTHETIC PROTEIN FLHB"/>
    <property type="match status" value="1"/>
</dbReference>
<evidence type="ECO:0000256" key="4">
    <source>
        <dbReference type="ARBA" id="ARBA00025078"/>
    </source>
</evidence>
<dbReference type="InterPro" id="IPR006135">
    <property type="entry name" value="T3SS_substrate_exporter"/>
</dbReference>
<dbReference type="InterPro" id="IPR029025">
    <property type="entry name" value="T3SS_substrate_exporter_C"/>
</dbReference>
<dbReference type="GO" id="GO:0009306">
    <property type="term" value="P:protein secretion"/>
    <property type="evidence" value="ECO:0007669"/>
    <property type="project" value="InterPro"/>
</dbReference>
<comment type="caution">
    <text evidence="5">The sequence shown here is derived from an EMBL/GenBank/DDBJ whole genome shotgun (WGS) entry which is preliminary data.</text>
</comment>
<keyword evidence="5" id="KW-0966">Cell projection</keyword>
<evidence type="ECO:0000256" key="1">
    <source>
        <dbReference type="ARBA" id="ARBA00010690"/>
    </source>
</evidence>
<keyword evidence="5" id="KW-0282">Flagellum</keyword>
<dbReference type="RefSeq" id="WP_109677746.1">
    <property type="nucleotide sequence ID" value="NZ_CP086615.1"/>
</dbReference>
<evidence type="ECO:0000256" key="2">
    <source>
        <dbReference type="ARBA" id="ARBA00021622"/>
    </source>
</evidence>
<dbReference type="PANTHER" id="PTHR30531">
    <property type="entry name" value="FLAGELLAR BIOSYNTHETIC PROTEIN FLHB"/>
    <property type="match status" value="1"/>
</dbReference>
<dbReference type="EMBL" id="QFFI01000009">
    <property type="protein sequence ID" value="PWG63672.1"/>
    <property type="molecule type" value="Genomic_DNA"/>
</dbReference>
<organism evidence="5 6">
    <name type="scientific">Sediminicurvatus halobius</name>
    <dbReference type="NCBI Taxonomy" id="2182432"/>
    <lineage>
        <taxon>Bacteria</taxon>
        <taxon>Pseudomonadati</taxon>
        <taxon>Pseudomonadota</taxon>
        <taxon>Gammaproteobacteria</taxon>
        <taxon>Chromatiales</taxon>
        <taxon>Ectothiorhodospiraceae</taxon>
        <taxon>Sediminicurvatus</taxon>
    </lineage>
</organism>
<dbReference type="AlphaFoldDB" id="A0A2U2N3M1"/>
<evidence type="ECO:0000313" key="5">
    <source>
        <dbReference type="EMBL" id="PWG63672.1"/>
    </source>
</evidence>
<accession>A0A2U2N3M1</accession>
<evidence type="ECO:0000256" key="3">
    <source>
        <dbReference type="ARBA" id="ARBA00023225"/>
    </source>
</evidence>